<dbReference type="GO" id="GO:0051301">
    <property type="term" value="P:cell division"/>
    <property type="evidence" value="ECO:0007669"/>
    <property type="project" value="UniProtKB-KW"/>
</dbReference>
<dbReference type="AlphaFoldDB" id="A0A511Z592"/>
<dbReference type="InterPro" id="IPR025616">
    <property type="entry name" value="YpjP"/>
</dbReference>
<keyword evidence="2" id="KW-1185">Reference proteome</keyword>
<organism evidence="1 2">
    <name type="scientific">Sporosarcina luteola</name>
    <dbReference type="NCBI Taxonomy" id="582850"/>
    <lineage>
        <taxon>Bacteria</taxon>
        <taxon>Bacillati</taxon>
        <taxon>Bacillota</taxon>
        <taxon>Bacilli</taxon>
        <taxon>Bacillales</taxon>
        <taxon>Caryophanaceae</taxon>
        <taxon>Sporosarcina</taxon>
    </lineage>
</organism>
<protein>
    <submittedName>
        <fullName evidence="1">Cell division protein FtsK</fullName>
    </submittedName>
</protein>
<dbReference type="OrthoDB" id="2435352at2"/>
<reference evidence="1 2" key="1">
    <citation type="submission" date="2019-07" db="EMBL/GenBank/DDBJ databases">
        <title>Whole genome shotgun sequence of Sporosarcina luteola NBRC 105378.</title>
        <authorList>
            <person name="Hosoyama A."/>
            <person name="Uohara A."/>
            <person name="Ohji S."/>
            <person name="Ichikawa N."/>
        </authorList>
    </citation>
    <scope>NUCLEOTIDE SEQUENCE [LARGE SCALE GENOMIC DNA]</scope>
    <source>
        <strain evidence="1 2">NBRC 105378</strain>
    </source>
</reference>
<name>A0A511Z592_9BACL</name>
<dbReference type="Pfam" id="PF14005">
    <property type="entry name" value="YpjP"/>
    <property type="match status" value="1"/>
</dbReference>
<proteinExistence type="predicted"/>
<sequence>MKKHFQKLIIAIVAVLTLGVISPSHEIWTTLQPKDSSREADLPTSSKHELQLGLEDSIFDRGRFEQTPSIEEALFHPAKEMAYMKFGTKIGPVIQSEFDESIFPKIEEVIHSTVASAGGLEKRSLSITETPSGHYAEKIFHVSDTDENKDLIRFHVRTEKRPQDGYFYNFHYHSADDNFTVHHSLGDIYWSKNTPPKWLS</sequence>
<keyword evidence="1" id="KW-0131">Cell cycle</keyword>
<evidence type="ECO:0000313" key="2">
    <source>
        <dbReference type="Proteomes" id="UP000321901"/>
    </source>
</evidence>
<evidence type="ECO:0000313" key="1">
    <source>
        <dbReference type="EMBL" id="GEN82625.1"/>
    </source>
</evidence>
<dbReference type="EMBL" id="BJYL01000012">
    <property type="protein sequence ID" value="GEN82625.1"/>
    <property type="molecule type" value="Genomic_DNA"/>
</dbReference>
<comment type="caution">
    <text evidence="1">The sequence shown here is derived from an EMBL/GenBank/DDBJ whole genome shotgun (WGS) entry which is preliminary data.</text>
</comment>
<gene>
    <name evidence="1" type="ORF">SLU01_09370</name>
</gene>
<dbReference type="RefSeq" id="WP_147055836.1">
    <property type="nucleotide sequence ID" value="NZ_BJYL01000012.1"/>
</dbReference>
<accession>A0A511Z592</accession>
<keyword evidence="1" id="KW-0132">Cell division</keyword>
<dbReference type="Proteomes" id="UP000321901">
    <property type="component" value="Unassembled WGS sequence"/>
</dbReference>